<organism evidence="4 5">
    <name type="scientific">Acidilutibacter cellobiosedens</name>
    <dbReference type="NCBI Taxonomy" id="2507161"/>
    <lineage>
        <taxon>Bacteria</taxon>
        <taxon>Bacillati</taxon>
        <taxon>Bacillota</taxon>
        <taxon>Tissierellia</taxon>
        <taxon>Tissierellales</taxon>
        <taxon>Acidilutibacteraceae</taxon>
        <taxon>Acidilutibacter</taxon>
    </lineage>
</organism>
<evidence type="ECO:0000313" key="5">
    <source>
        <dbReference type="Proteomes" id="UP000287969"/>
    </source>
</evidence>
<feature type="domain" description="HTH tetR-type" evidence="3">
    <location>
        <begin position="9"/>
        <end position="69"/>
    </location>
</feature>
<protein>
    <submittedName>
        <fullName evidence="4">TetR/AcrR family transcriptional regulator</fullName>
    </submittedName>
</protein>
<accession>A0A410QGF4</accession>
<evidence type="ECO:0000256" key="2">
    <source>
        <dbReference type="PROSITE-ProRule" id="PRU00335"/>
    </source>
</evidence>
<dbReference type="InterPro" id="IPR036271">
    <property type="entry name" value="Tet_transcr_reg_TetR-rel_C_sf"/>
</dbReference>
<proteinExistence type="predicted"/>
<dbReference type="Pfam" id="PF00440">
    <property type="entry name" value="TetR_N"/>
    <property type="match status" value="1"/>
</dbReference>
<dbReference type="EMBL" id="CP035282">
    <property type="protein sequence ID" value="QAT62918.1"/>
    <property type="molecule type" value="Genomic_DNA"/>
</dbReference>
<dbReference type="PRINTS" id="PR00455">
    <property type="entry name" value="HTHTETR"/>
</dbReference>
<dbReference type="PROSITE" id="PS01081">
    <property type="entry name" value="HTH_TETR_1"/>
    <property type="match status" value="1"/>
</dbReference>
<dbReference type="Proteomes" id="UP000287969">
    <property type="component" value="Chromosome"/>
</dbReference>
<dbReference type="GO" id="GO:0003677">
    <property type="term" value="F:DNA binding"/>
    <property type="evidence" value="ECO:0007669"/>
    <property type="project" value="UniProtKB-UniRule"/>
</dbReference>
<dbReference type="PROSITE" id="PS50977">
    <property type="entry name" value="HTH_TETR_2"/>
    <property type="match status" value="1"/>
</dbReference>
<sequence length="206" mass="23327">MEKFLNLPVEKQNTIIDAALTSFGTNGYKKTSVRDIASAAGISKAMIFHYFGTKKSLYLYLINLCGNIFKNEINEKFDNSITDFFDRIILATRIKISIMKKHPGIFSFLTSAYFESDSEVKVDKDAIFSSSEGKDFRSKIAFGGIDASKFKDDVDLKLVMKMLTLFGYGCINIASSKINVNLDSLCKEFEECINLLKNNLYKKEYL</sequence>
<keyword evidence="5" id="KW-1185">Reference proteome</keyword>
<dbReference type="SUPFAM" id="SSF46689">
    <property type="entry name" value="Homeodomain-like"/>
    <property type="match status" value="1"/>
</dbReference>
<dbReference type="KEGG" id="spoa:EQM13_15750"/>
<reference evidence="5" key="1">
    <citation type="submission" date="2019-01" db="EMBL/GenBank/DDBJ databases">
        <title>Draft genomes of a novel of Sporanaerobacter strains.</title>
        <authorList>
            <person name="Ma S."/>
        </authorList>
    </citation>
    <scope>NUCLEOTIDE SEQUENCE [LARGE SCALE GENOMIC DNA]</scope>
    <source>
        <strain evidence="5">NJN-17</strain>
    </source>
</reference>
<dbReference type="InterPro" id="IPR009057">
    <property type="entry name" value="Homeodomain-like_sf"/>
</dbReference>
<keyword evidence="1 2" id="KW-0238">DNA-binding</keyword>
<dbReference type="PANTHER" id="PTHR43479:SF11">
    <property type="entry name" value="ACREF_ENVCD OPERON REPRESSOR-RELATED"/>
    <property type="match status" value="1"/>
</dbReference>
<evidence type="ECO:0000256" key="1">
    <source>
        <dbReference type="ARBA" id="ARBA00023125"/>
    </source>
</evidence>
<dbReference type="AlphaFoldDB" id="A0A410QGF4"/>
<dbReference type="Gene3D" id="1.10.357.10">
    <property type="entry name" value="Tetracycline Repressor, domain 2"/>
    <property type="match status" value="1"/>
</dbReference>
<evidence type="ECO:0000313" key="4">
    <source>
        <dbReference type="EMBL" id="QAT62918.1"/>
    </source>
</evidence>
<evidence type="ECO:0000259" key="3">
    <source>
        <dbReference type="PROSITE" id="PS50977"/>
    </source>
</evidence>
<dbReference type="Gene3D" id="1.10.10.60">
    <property type="entry name" value="Homeodomain-like"/>
    <property type="match status" value="1"/>
</dbReference>
<dbReference type="InterPro" id="IPR001647">
    <property type="entry name" value="HTH_TetR"/>
</dbReference>
<dbReference type="PANTHER" id="PTHR43479">
    <property type="entry name" value="ACREF/ENVCD OPERON REPRESSOR-RELATED"/>
    <property type="match status" value="1"/>
</dbReference>
<feature type="DNA-binding region" description="H-T-H motif" evidence="2">
    <location>
        <begin position="32"/>
        <end position="51"/>
    </location>
</feature>
<dbReference type="InterPro" id="IPR023772">
    <property type="entry name" value="DNA-bd_HTH_TetR-type_CS"/>
</dbReference>
<gene>
    <name evidence="4" type="ORF">EQM13_15750</name>
</gene>
<dbReference type="SUPFAM" id="SSF48498">
    <property type="entry name" value="Tetracyclin repressor-like, C-terminal domain"/>
    <property type="match status" value="1"/>
</dbReference>
<name>A0A410QGF4_9FIRM</name>
<dbReference type="OrthoDB" id="9812484at2"/>
<dbReference type="RefSeq" id="WP_128753176.1">
    <property type="nucleotide sequence ID" value="NZ_CP035282.1"/>
</dbReference>
<dbReference type="InterPro" id="IPR050624">
    <property type="entry name" value="HTH-type_Tx_Regulator"/>
</dbReference>